<dbReference type="SUPFAM" id="SSF53590">
    <property type="entry name" value="Nucleoside hydrolase"/>
    <property type="match status" value="1"/>
</dbReference>
<dbReference type="GO" id="GO:0016799">
    <property type="term" value="F:hydrolase activity, hydrolyzing N-glycosyl compounds"/>
    <property type="evidence" value="ECO:0007669"/>
    <property type="project" value="InterPro"/>
</dbReference>
<dbReference type="AlphaFoldDB" id="A0A2U1N854"/>
<sequence length="171" mass="19397">MFLDPLAAKTIFESSLDITLIPLPMQRKVSVIPKILNRLQTKNTTPEAIFTQRLLMRLYRLQQKSHLYRHVDMFLGEILGALVVASDPNILKPTFEIEHLMVYAQGNISNDGEIIIDTNKTKGIKVLKDFNPVSCYDIFASNLIERKQSAVIGSLTSKKNFGVHRKNELVT</sequence>
<dbReference type="STRING" id="35608.A0A2U1N854"/>
<dbReference type="Proteomes" id="UP000245207">
    <property type="component" value="Unassembled WGS sequence"/>
</dbReference>
<evidence type="ECO:0000313" key="2">
    <source>
        <dbReference type="Proteomes" id="UP000245207"/>
    </source>
</evidence>
<protein>
    <submittedName>
        <fullName evidence="1">Inosine/uridine-preferring nucleoside hydrolase domain-containing protein</fullName>
    </submittedName>
</protein>
<accession>A0A2U1N854</accession>
<evidence type="ECO:0000313" key="1">
    <source>
        <dbReference type="EMBL" id="PWA69689.1"/>
    </source>
</evidence>
<dbReference type="OrthoDB" id="5783963at2759"/>
<dbReference type="Gene3D" id="3.90.245.10">
    <property type="entry name" value="Ribonucleoside hydrolase-like"/>
    <property type="match status" value="1"/>
</dbReference>
<organism evidence="1 2">
    <name type="scientific">Artemisia annua</name>
    <name type="common">Sweet wormwood</name>
    <dbReference type="NCBI Taxonomy" id="35608"/>
    <lineage>
        <taxon>Eukaryota</taxon>
        <taxon>Viridiplantae</taxon>
        <taxon>Streptophyta</taxon>
        <taxon>Embryophyta</taxon>
        <taxon>Tracheophyta</taxon>
        <taxon>Spermatophyta</taxon>
        <taxon>Magnoliopsida</taxon>
        <taxon>eudicotyledons</taxon>
        <taxon>Gunneridae</taxon>
        <taxon>Pentapetalae</taxon>
        <taxon>asterids</taxon>
        <taxon>campanulids</taxon>
        <taxon>Asterales</taxon>
        <taxon>Asteraceae</taxon>
        <taxon>Asteroideae</taxon>
        <taxon>Anthemideae</taxon>
        <taxon>Artemisiinae</taxon>
        <taxon>Artemisia</taxon>
    </lineage>
</organism>
<proteinExistence type="predicted"/>
<dbReference type="PANTHER" id="PTHR46692">
    <property type="entry name" value="INOSINE-URIDINE PREFERRING NUCLEOSIDE HYDROLASE FAMILY PROTEIN"/>
    <property type="match status" value="1"/>
</dbReference>
<comment type="caution">
    <text evidence="1">The sequence shown here is derived from an EMBL/GenBank/DDBJ whole genome shotgun (WGS) entry which is preliminary data.</text>
</comment>
<gene>
    <name evidence="1" type="ORF">CTI12_AA295690</name>
</gene>
<keyword evidence="2" id="KW-1185">Reference proteome</keyword>
<reference evidence="1 2" key="1">
    <citation type="journal article" date="2018" name="Mol. Plant">
        <title>The genome of Artemisia annua provides insight into the evolution of Asteraceae family and artemisinin biosynthesis.</title>
        <authorList>
            <person name="Shen Q."/>
            <person name="Zhang L."/>
            <person name="Liao Z."/>
            <person name="Wang S."/>
            <person name="Yan T."/>
            <person name="Shi P."/>
            <person name="Liu M."/>
            <person name="Fu X."/>
            <person name="Pan Q."/>
            <person name="Wang Y."/>
            <person name="Lv Z."/>
            <person name="Lu X."/>
            <person name="Zhang F."/>
            <person name="Jiang W."/>
            <person name="Ma Y."/>
            <person name="Chen M."/>
            <person name="Hao X."/>
            <person name="Li L."/>
            <person name="Tang Y."/>
            <person name="Lv G."/>
            <person name="Zhou Y."/>
            <person name="Sun X."/>
            <person name="Brodelius P.E."/>
            <person name="Rose J.K.C."/>
            <person name="Tang K."/>
        </authorList>
    </citation>
    <scope>NUCLEOTIDE SEQUENCE [LARGE SCALE GENOMIC DNA]</scope>
    <source>
        <strain evidence="2">cv. Huhao1</strain>
        <tissue evidence="1">Leaf</tissue>
    </source>
</reference>
<dbReference type="PANTHER" id="PTHR46692:SF1">
    <property type="entry name" value="NUCLEOSIDE HYDROLASE 3-RELATED"/>
    <property type="match status" value="1"/>
</dbReference>
<dbReference type="InterPro" id="IPR036452">
    <property type="entry name" value="Ribo_hydro-like"/>
</dbReference>
<dbReference type="EMBL" id="PKPP01003383">
    <property type="protein sequence ID" value="PWA69689.1"/>
    <property type="molecule type" value="Genomic_DNA"/>
</dbReference>
<keyword evidence="1" id="KW-0378">Hydrolase</keyword>
<name>A0A2U1N854_ARTAN</name>